<dbReference type="InterPro" id="IPR018197">
    <property type="entry name" value="Glycerate_kinase_RE-like"/>
</dbReference>
<dbReference type="SUPFAM" id="SSF110738">
    <property type="entry name" value="Glycerate kinase I"/>
    <property type="match status" value="1"/>
</dbReference>
<dbReference type="GO" id="GO:0031388">
    <property type="term" value="P:organic acid phosphorylation"/>
    <property type="evidence" value="ECO:0007669"/>
    <property type="project" value="UniProtKB-UniRule"/>
</dbReference>
<dbReference type="NCBIfam" id="TIGR00045">
    <property type="entry name" value="glycerate kinase"/>
    <property type="match status" value="1"/>
</dbReference>
<name>A0A495K968_WILMA</name>
<dbReference type="PANTHER" id="PTHR21599:SF0">
    <property type="entry name" value="GLYCERATE KINASE"/>
    <property type="match status" value="1"/>
</dbReference>
<reference evidence="5 6" key="1">
    <citation type="submission" date="2018-10" db="EMBL/GenBank/DDBJ databases">
        <title>Sequencing the genomes of 1000 actinobacteria strains.</title>
        <authorList>
            <person name="Klenk H.-P."/>
        </authorList>
    </citation>
    <scope>NUCLEOTIDE SEQUENCE [LARGE SCALE GENOMIC DNA]</scope>
    <source>
        <strain evidence="5 6">DSM 44343</strain>
    </source>
</reference>
<keyword evidence="2 4" id="KW-0808">Transferase</keyword>
<dbReference type="InterPro" id="IPR036129">
    <property type="entry name" value="Glycerate_kinase_sf"/>
</dbReference>
<proteinExistence type="inferred from homology"/>
<comment type="caution">
    <text evidence="5">The sequence shown here is derived from an EMBL/GenBank/DDBJ whole genome shotgun (WGS) entry which is preliminary data.</text>
</comment>
<keyword evidence="3 4" id="KW-0418">Kinase</keyword>
<dbReference type="PIRSF" id="PIRSF006078">
    <property type="entry name" value="GlxK"/>
    <property type="match status" value="1"/>
</dbReference>
<accession>A0A495K968</accession>
<dbReference type="Proteomes" id="UP000274762">
    <property type="component" value="Unassembled WGS sequence"/>
</dbReference>
<organism evidence="5 6">
    <name type="scientific">Williamsia marianensis</name>
    <dbReference type="NCBI Taxonomy" id="85044"/>
    <lineage>
        <taxon>Bacteria</taxon>
        <taxon>Bacillati</taxon>
        <taxon>Actinomycetota</taxon>
        <taxon>Actinomycetes</taxon>
        <taxon>Mycobacteriales</taxon>
        <taxon>Nocardiaceae</taxon>
        <taxon>Williamsia</taxon>
    </lineage>
</organism>
<dbReference type="PANTHER" id="PTHR21599">
    <property type="entry name" value="GLYCERATE KINASE"/>
    <property type="match status" value="1"/>
</dbReference>
<protein>
    <submittedName>
        <fullName evidence="5">Glycerate kinase</fullName>
    </submittedName>
</protein>
<dbReference type="RefSeq" id="WP_062795972.1">
    <property type="nucleotide sequence ID" value="NZ_CBCRXS010000001.1"/>
</dbReference>
<evidence type="ECO:0000256" key="3">
    <source>
        <dbReference type="ARBA" id="ARBA00022777"/>
    </source>
</evidence>
<evidence type="ECO:0000256" key="1">
    <source>
        <dbReference type="ARBA" id="ARBA00006284"/>
    </source>
</evidence>
<comment type="similarity">
    <text evidence="1 4">Belongs to the glycerate kinase type-1 family.</text>
</comment>
<dbReference type="GO" id="GO:0008887">
    <property type="term" value="F:glycerate kinase activity"/>
    <property type="evidence" value="ECO:0007669"/>
    <property type="project" value="UniProtKB-UniRule"/>
</dbReference>
<dbReference type="AlphaFoldDB" id="A0A495K968"/>
<dbReference type="Gene3D" id="3.90.1510.10">
    <property type="entry name" value="Glycerate kinase, domain 2"/>
    <property type="match status" value="1"/>
</dbReference>
<dbReference type="Pfam" id="PF02595">
    <property type="entry name" value="Gly_kinase"/>
    <property type="match status" value="1"/>
</dbReference>
<dbReference type="Gene3D" id="3.40.50.10350">
    <property type="entry name" value="Glycerate kinase, domain 1"/>
    <property type="match status" value="1"/>
</dbReference>
<evidence type="ECO:0000256" key="2">
    <source>
        <dbReference type="ARBA" id="ARBA00022679"/>
    </source>
</evidence>
<gene>
    <name evidence="5" type="ORF">DFJ75_4763</name>
</gene>
<dbReference type="InterPro" id="IPR004381">
    <property type="entry name" value="Glycerate_kinase"/>
</dbReference>
<evidence type="ECO:0000313" key="6">
    <source>
        <dbReference type="Proteomes" id="UP000274762"/>
    </source>
</evidence>
<dbReference type="InterPro" id="IPR018193">
    <property type="entry name" value="Glyc_kinase_flavodox-like_fold"/>
</dbReference>
<dbReference type="EMBL" id="RBKV01000001">
    <property type="protein sequence ID" value="RKR97870.1"/>
    <property type="molecule type" value="Genomic_DNA"/>
</dbReference>
<evidence type="ECO:0000313" key="5">
    <source>
        <dbReference type="EMBL" id="RKR97870.1"/>
    </source>
</evidence>
<dbReference type="OrthoDB" id="9774290at2"/>
<evidence type="ECO:0000256" key="4">
    <source>
        <dbReference type="PIRNR" id="PIRNR006078"/>
    </source>
</evidence>
<sequence length="367" mass="37393">MRVLIAPDSFKGSLGAVDVAQALSRGWARARPGDELVFMPQADGGEGTLAVIAQAVGDATWSAHDTATGPHGRPVSARWLNMPDGRAVVELAESSGIAYLDRLDPLGATSRGLGEVIRRTDCSRLTVALGGSASTDGGLGALRALGLEVFDRAGRPVPEGGAGLLVAERVDTSSLLSPPADVELLADTSAVLFGPAGAASVFGPQKGADAQIVEELDRGLRRWVDLLADAGLAADPSMPGMGAAGGVAFGLAAAWRARITPGAARVCGLTGLTSAAPEADLIITGEGRFDHTSLTGKIVGHIVSLAAESHVSVVVVAGQVDAGIDVPTYSLTEMAGSTTQAMKAPSYWLTEIGRRAAQRAAELVHQA</sequence>